<comment type="caution">
    <text evidence="3">The sequence shown here is derived from an EMBL/GenBank/DDBJ whole genome shotgun (WGS) entry which is preliminary data.</text>
</comment>
<name>A0AAJ1RB62_9LACO</name>
<dbReference type="PANTHER" id="PTHR37813">
    <property type="entry name" value="FELS-2 PROPHAGE PROTEIN"/>
    <property type="match status" value="1"/>
</dbReference>
<evidence type="ECO:0000256" key="1">
    <source>
        <dbReference type="ARBA" id="ARBA00022612"/>
    </source>
</evidence>
<evidence type="ECO:0000313" key="3">
    <source>
        <dbReference type="EMBL" id="MDN6899577.1"/>
    </source>
</evidence>
<organism evidence="3 4">
    <name type="scientific">Oenococcus sicerae</name>
    <dbReference type="NCBI Taxonomy" id="2203724"/>
    <lineage>
        <taxon>Bacteria</taxon>
        <taxon>Bacillati</taxon>
        <taxon>Bacillota</taxon>
        <taxon>Bacilli</taxon>
        <taxon>Lactobacillales</taxon>
        <taxon>Lactobacillaceae</taxon>
        <taxon>Oenococcus</taxon>
    </lineage>
</organism>
<dbReference type="Gene3D" id="1.10.287.1490">
    <property type="match status" value="1"/>
</dbReference>
<dbReference type="PANTHER" id="PTHR37813:SF1">
    <property type="entry name" value="FELS-2 PROPHAGE PROTEIN"/>
    <property type="match status" value="1"/>
</dbReference>
<gene>
    <name evidence="3" type="ORF">EVC35_00955</name>
</gene>
<dbReference type="Pfam" id="PF10145">
    <property type="entry name" value="PhageMin_Tail"/>
    <property type="match status" value="1"/>
</dbReference>
<keyword evidence="1" id="KW-1188">Viral release from host cell</keyword>
<proteinExistence type="predicted"/>
<evidence type="ECO:0000313" key="4">
    <source>
        <dbReference type="Proteomes" id="UP001167919"/>
    </source>
</evidence>
<evidence type="ECO:0000259" key="2">
    <source>
        <dbReference type="Pfam" id="PF10145"/>
    </source>
</evidence>
<reference evidence="3" key="1">
    <citation type="submission" date="2019-01" db="EMBL/GenBank/DDBJ databases">
        <title>Oenococcus sicerae UCMA17102.</title>
        <authorList>
            <person name="Cousin F.J."/>
            <person name="Le Guellec R."/>
            <person name="Cretenet M."/>
        </authorList>
    </citation>
    <scope>NUCLEOTIDE SEQUENCE</scope>
    <source>
        <strain evidence="3">UCMA17102</strain>
    </source>
</reference>
<dbReference type="RefSeq" id="WP_301710877.1">
    <property type="nucleotide sequence ID" value="NZ_SDWY01000001.1"/>
</dbReference>
<dbReference type="InterPro" id="IPR010090">
    <property type="entry name" value="Phage_tape_meas"/>
</dbReference>
<feature type="domain" description="Phage tail tape measure protein" evidence="2">
    <location>
        <begin position="221"/>
        <end position="426"/>
    </location>
</feature>
<dbReference type="NCBIfam" id="TIGR01760">
    <property type="entry name" value="tape_meas_TP901"/>
    <property type="match status" value="1"/>
</dbReference>
<dbReference type="EMBL" id="SDWY01000001">
    <property type="protein sequence ID" value="MDN6899577.1"/>
    <property type="molecule type" value="Genomic_DNA"/>
</dbReference>
<dbReference type="AlphaFoldDB" id="A0AAJ1RB62"/>
<accession>A0AAJ1RB62</accession>
<protein>
    <submittedName>
        <fullName evidence="3">Phage tail tape measure protein</fullName>
    </submittedName>
</protein>
<sequence>MAGTIKGITIEINGNTTGLEASLKGVNKTTKDLQSELRTVNKDMKFNPTSFTLASQKSELLSKTVSSLRTKLDALKSAQAQVDQQFKEGKIGEDQYRAFNREIAETQSKLGYYDAELESVQKATSGLGASTKLAGDSIIGLKQKLDAAAASAEKFKTLGNNIAGVGKTLTSTLTLGIGAGFVYAAKQAITFDGQMQQIRALLNDGSVSQSTLSKQIEELGNQSKKWSSEFGISTSDINAGFEEIVKRGYTYKQAVGAMPSILNAAKASGDDFNTVMTASTSILEQFGLKASSTSQMLKNTQRVTDSLTYVANKTSAGFEDMATAMTYVGPTAHSAGISLEETAAAIGLLSNNGIEADKAGTGLRGALTKLLKPSDANAAAMAEMGVSVEAFKKGTLTLPQILDKIKTNTAGWTKEQKASAIATAFGTNAQAAMNVLVDQGGSALTNLTKETQGATGYTKKLADQLNNTSQNNVKKFVESLQNLATTLGQDVVPLITPFVNKLTDMAKGFSQMSKGEQETVLKTAALVAGLGPALVITGKLITAYGTLKGALATMGSRLVISGASAATADTAIAGLGASTEGAAVSAGLLGTALTPLAVGLGVAAGVVGIGALAWEAWGKKAYEASRSTASYGADISKTTQGQFDDLSGKVDTVTASINKLGNPGPNKKSLDNFKTSFDKLVKDVNNNIDLTGKKIRSSKKETEAAYKDGLISKSTYDKVMEQLSNQGAAADKLAVKQKSDVKGYQSEINKIYADIASNGGNASKQNLDNLKTYVDKIADIEIDNMKGLSSKSKDVLKNLLKNSFSNMPTGEVETALKNYEKVVDKTLQSNAKQTDQYIKDMAKEHINVSKQAWNDYFKDNAAYLAPLQKGFQQEFVNSLNPRDMQQVYKNLDALSQQLGIPLSQLEKQFGLAGMNIKSQILTTTSQWNNTKFKELLLKVNGTQALTTLENLYSNSHTWNSLSLKTQEAIISTKGALDFLTILMQFKTWNNLTPKQQKIILNDLASGKLQTAEKHIRTWNDTDPSPKELSALDKVSGATNSAQKKISNVRQYGAPMLVAKDGTYNGTHTAQVRINNVHGKTVGIYANADPALAKIQNLKYILSHINATISVNANVSASSAANRSSTKIAFYANGGVFTKPTLFSNNGQNSVVGEAGAEAALPLNAKTYGGLAKGIVDAMGRLNVSSGISDKKVNTMIDLLGQLVQGQGRPGLAVLDKNQLYRQQAQDQQLKNIQSLI</sequence>
<dbReference type="Proteomes" id="UP001167919">
    <property type="component" value="Unassembled WGS sequence"/>
</dbReference>